<dbReference type="OrthoDB" id="8076002at2"/>
<keyword evidence="2" id="KW-1185">Reference proteome</keyword>
<dbReference type="RefSeq" id="WP_067760415.1">
    <property type="nucleotide sequence ID" value="NZ_CP015772.1"/>
</dbReference>
<organism evidence="1 2">
    <name type="scientific">Niabella ginsenosidivorans</name>
    <dbReference type="NCBI Taxonomy" id="1176587"/>
    <lineage>
        <taxon>Bacteria</taxon>
        <taxon>Pseudomonadati</taxon>
        <taxon>Bacteroidota</taxon>
        <taxon>Chitinophagia</taxon>
        <taxon>Chitinophagales</taxon>
        <taxon>Chitinophagaceae</taxon>
        <taxon>Niabella</taxon>
    </lineage>
</organism>
<reference evidence="1 2" key="1">
    <citation type="submission" date="2016-05" db="EMBL/GenBank/DDBJ databases">
        <title>Niabella ginsenosidivorans BS26 whole genome sequencing.</title>
        <authorList>
            <person name="Im W.T."/>
            <person name="Siddiqi M.Z."/>
        </authorList>
    </citation>
    <scope>NUCLEOTIDE SEQUENCE [LARGE SCALE GENOMIC DNA]</scope>
    <source>
        <strain evidence="1 2">BS26</strain>
    </source>
</reference>
<gene>
    <name evidence="1" type="ORF">A8C56_21010</name>
</gene>
<dbReference type="Proteomes" id="UP000077667">
    <property type="component" value="Chromosome"/>
</dbReference>
<sequence length="209" mass="24501">MNKTVIISFLAIIIFAQFSFAQTIKRQENESIEQFADRIRPDSSTLIEHQIFETKNFDPKNAILAFYQKTITETYQTGTYTDHDQYNIILGYLYLPSTENNYRRILIDTIPPDGGDPEILSVFYVNADKDTDKELAVLCKYEQRHYDYGGAFYETFIYDFDKKSNRFTYLEKLSDKLFGCECGFRDGRNETAKYKTAKDVREGLRKMGY</sequence>
<proteinExistence type="predicted"/>
<evidence type="ECO:0000313" key="1">
    <source>
        <dbReference type="EMBL" id="ANH83129.1"/>
    </source>
</evidence>
<protein>
    <submittedName>
        <fullName evidence="1">Uncharacterized protein</fullName>
    </submittedName>
</protein>
<dbReference type="EMBL" id="CP015772">
    <property type="protein sequence ID" value="ANH83129.1"/>
    <property type="molecule type" value="Genomic_DNA"/>
</dbReference>
<name>A0A1A9I7V9_9BACT</name>
<accession>A0A1A9I7V9</accession>
<dbReference type="AlphaFoldDB" id="A0A1A9I7V9"/>
<dbReference type="STRING" id="1176587.A8C56_21010"/>
<evidence type="ECO:0000313" key="2">
    <source>
        <dbReference type="Proteomes" id="UP000077667"/>
    </source>
</evidence>
<dbReference type="KEGG" id="nia:A8C56_21010"/>